<sequence>MLGWLVRILLVVAGFIASWFVARDALNFDIVQMVVAIFLFTIIVAIAAFWDLLAKWFRHTDKKPK</sequence>
<accession>A0A378J4J3</accession>
<keyword evidence="3" id="KW-1185">Reference proteome</keyword>
<dbReference type="RefSeq" id="WP_115220983.1">
    <property type="nucleotide sequence ID" value="NZ_CAXYJE010000008.1"/>
</dbReference>
<proteinExistence type="predicted"/>
<dbReference type="AlphaFoldDB" id="A0A378J4J3"/>
<protein>
    <submittedName>
        <fullName evidence="2">Uncharacterized protein</fullName>
    </submittedName>
</protein>
<gene>
    <name evidence="2" type="ORF">NCTC13292_01243</name>
</gene>
<evidence type="ECO:0000313" key="2">
    <source>
        <dbReference type="EMBL" id="STX41891.1"/>
    </source>
</evidence>
<organism evidence="2 3">
    <name type="scientific">Legionella donaldsonii</name>
    <dbReference type="NCBI Taxonomy" id="45060"/>
    <lineage>
        <taxon>Bacteria</taxon>
        <taxon>Pseudomonadati</taxon>
        <taxon>Pseudomonadota</taxon>
        <taxon>Gammaproteobacteria</taxon>
        <taxon>Legionellales</taxon>
        <taxon>Legionellaceae</taxon>
        <taxon>Legionella</taxon>
    </lineage>
</organism>
<dbReference type="Proteomes" id="UP000254677">
    <property type="component" value="Unassembled WGS sequence"/>
</dbReference>
<keyword evidence="1" id="KW-1133">Transmembrane helix</keyword>
<name>A0A378J4J3_9GAMM</name>
<dbReference type="EMBL" id="UGOA01000001">
    <property type="protein sequence ID" value="STX41891.1"/>
    <property type="molecule type" value="Genomic_DNA"/>
</dbReference>
<keyword evidence="1" id="KW-0812">Transmembrane</keyword>
<feature type="transmembrane region" description="Helical" evidence="1">
    <location>
        <begin position="5"/>
        <end position="22"/>
    </location>
</feature>
<reference evidence="2 3" key="1">
    <citation type="submission" date="2018-06" db="EMBL/GenBank/DDBJ databases">
        <authorList>
            <consortium name="Pathogen Informatics"/>
            <person name="Doyle S."/>
        </authorList>
    </citation>
    <scope>NUCLEOTIDE SEQUENCE [LARGE SCALE GENOMIC DNA]</scope>
    <source>
        <strain evidence="2 3">NCTC13292</strain>
    </source>
</reference>
<dbReference type="OrthoDB" id="8453239at2"/>
<evidence type="ECO:0000313" key="3">
    <source>
        <dbReference type="Proteomes" id="UP000254677"/>
    </source>
</evidence>
<feature type="transmembrane region" description="Helical" evidence="1">
    <location>
        <begin position="34"/>
        <end position="53"/>
    </location>
</feature>
<evidence type="ECO:0000256" key="1">
    <source>
        <dbReference type="SAM" id="Phobius"/>
    </source>
</evidence>
<keyword evidence="1" id="KW-0472">Membrane</keyword>